<gene>
    <name evidence="3" type="ORF">SAMN05660841_02750</name>
</gene>
<keyword evidence="2" id="KW-1133">Transmembrane helix</keyword>
<dbReference type="AlphaFoldDB" id="A0A1T5ESA9"/>
<organism evidence="3 4">
    <name type="scientific">Sphingobacterium nematocida</name>
    <dbReference type="NCBI Taxonomy" id="1513896"/>
    <lineage>
        <taxon>Bacteria</taxon>
        <taxon>Pseudomonadati</taxon>
        <taxon>Bacteroidota</taxon>
        <taxon>Sphingobacteriia</taxon>
        <taxon>Sphingobacteriales</taxon>
        <taxon>Sphingobacteriaceae</taxon>
        <taxon>Sphingobacterium</taxon>
    </lineage>
</organism>
<protein>
    <submittedName>
        <fullName evidence="3">Uncharacterized protein</fullName>
    </submittedName>
</protein>
<feature type="region of interest" description="Disordered" evidence="1">
    <location>
        <begin position="91"/>
        <end position="113"/>
    </location>
</feature>
<proteinExistence type="predicted"/>
<dbReference type="RefSeq" id="WP_079643720.1">
    <property type="nucleotide sequence ID" value="NZ_FUZF01000012.1"/>
</dbReference>
<name>A0A1T5ESA9_9SPHI</name>
<sequence length="256" mass="29652">MKEEDIDRLFREAFHEAEETPNRNVWQRIERQLDESKKKPVRLPFRKQTWIRYAGAAILLLGTTFGLLKLNYKGDTQSVYRNETIIAQKQESKEKSLRIQPPESIEQEQLDTNKDKEEKIQNANIAVAIQPQRLEEQESYDRVNVDLKIGDLAESKPKLLSLKGVEEGYTSSIPVHQVTEIEDIKPLINLDEETESMYAQTPHETVNKTVVTSILNTISEKIEVSTTKDIRFRADEEGSFRIDILNSLVKNRNKKK</sequence>
<reference evidence="4" key="1">
    <citation type="submission" date="2017-02" db="EMBL/GenBank/DDBJ databases">
        <authorList>
            <person name="Varghese N."/>
            <person name="Submissions S."/>
        </authorList>
    </citation>
    <scope>NUCLEOTIDE SEQUENCE [LARGE SCALE GENOMIC DNA]</scope>
    <source>
        <strain evidence="4">DSM 24091</strain>
    </source>
</reference>
<evidence type="ECO:0000256" key="2">
    <source>
        <dbReference type="SAM" id="Phobius"/>
    </source>
</evidence>
<dbReference type="Proteomes" id="UP000190150">
    <property type="component" value="Unassembled WGS sequence"/>
</dbReference>
<evidence type="ECO:0000313" key="3">
    <source>
        <dbReference type="EMBL" id="SKB86689.1"/>
    </source>
</evidence>
<evidence type="ECO:0000313" key="4">
    <source>
        <dbReference type="Proteomes" id="UP000190150"/>
    </source>
</evidence>
<feature type="transmembrane region" description="Helical" evidence="2">
    <location>
        <begin position="50"/>
        <end position="68"/>
    </location>
</feature>
<keyword evidence="2" id="KW-0472">Membrane</keyword>
<accession>A0A1T5ESA9</accession>
<keyword evidence="2" id="KW-0812">Transmembrane</keyword>
<dbReference type="STRING" id="1513896.SAMN05660841_02750"/>
<dbReference type="EMBL" id="FUZF01000012">
    <property type="protein sequence ID" value="SKB86689.1"/>
    <property type="molecule type" value="Genomic_DNA"/>
</dbReference>
<dbReference type="OrthoDB" id="849204at2"/>
<keyword evidence="4" id="KW-1185">Reference proteome</keyword>
<evidence type="ECO:0000256" key="1">
    <source>
        <dbReference type="SAM" id="MobiDB-lite"/>
    </source>
</evidence>